<dbReference type="EMBL" id="LXQA010013240">
    <property type="protein sequence ID" value="MCH87960.1"/>
    <property type="molecule type" value="Genomic_DNA"/>
</dbReference>
<dbReference type="Gene3D" id="1.20.1280.50">
    <property type="match status" value="1"/>
</dbReference>
<dbReference type="SUPFAM" id="SSF81383">
    <property type="entry name" value="F-box domain"/>
    <property type="match status" value="1"/>
</dbReference>
<dbReference type="InterPro" id="IPR055294">
    <property type="entry name" value="FBL60-like"/>
</dbReference>
<dbReference type="InterPro" id="IPR036047">
    <property type="entry name" value="F-box-like_dom_sf"/>
</dbReference>
<dbReference type="InterPro" id="IPR032675">
    <property type="entry name" value="LRR_dom_sf"/>
</dbReference>
<dbReference type="PROSITE" id="PS50181">
    <property type="entry name" value="FBOX"/>
    <property type="match status" value="1"/>
</dbReference>
<sequence>MAEEEEDIISTLPDVLLCHILSFLQTKQAVATTILSKRWNNLCLSVPSLYFKTTITTIDQNFRFNDNVYTVLLSRHSAVKGFRLKLIYDYPQILYLRGPINSIFKWLNYVVQRGVECLDLRLRITFWEAENLVLNLPISILTCKTLVVLKLCSYGVQQGSSSVLLPSLKTLHLKLVWFPKLRDLMLFLTGCPILQDLYTYDLYFDSEESLTCNEWKSFCLSNLTRADIDCFHSHLTLEAVQNVSSLRFEIDQVYSHNGFIPTFHNLTQLELLHLNYSWGFLLEVLKHCPMLQKLELHEVC</sequence>
<dbReference type="PANTHER" id="PTHR31293">
    <property type="entry name" value="RNI-LIKE SUPERFAMILY PROTEIN"/>
    <property type="match status" value="1"/>
</dbReference>
<dbReference type="AlphaFoldDB" id="A0A392MKE9"/>
<dbReference type="Gene3D" id="3.80.10.10">
    <property type="entry name" value="Ribonuclease Inhibitor"/>
    <property type="match status" value="1"/>
</dbReference>
<reference evidence="2 3" key="1">
    <citation type="journal article" date="2018" name="Front. Plant Sci.">
        <title>Red Clover (Trifolium pratense) and Zigzag Clover (T. medium) - A Picture of Genomic Similarities and Differences.</title>
        <authorList>
            <person name="Dluhosova J."/>
            <person name="Istvanek J."/>
            <person name="Nedelnik J."/>
            <person name="Repkova J."/>
        </authorList>
    </citation>
    <scope>NUCLEOTIDE SEQUENCE [LARGE SCALE GENOMIC DNA]</scope>
    <source>
        <strain evidence="3">cv. 10/8</strain>
        <tissue evidence="2">Leaf</tissue>
    </source>
</reference>
<comment type="caution">
    <text evidence="2">The sequence shown here is derived from an EMBL/GenBank/DDBJ whole genome shotgun (WGS) entry which is preliminary data.</text>
</comment>
<dbReference type="SMART" id="SM00256">
    <property type="entry name" value="FBOX"/>
    <property type="match status" value="1"/>
</dbReference>
<dbReference type="InterPro" id="IPR055411">
    <property type="entry name" value="LRR_FXL15/At3g58940/PEG3-like"/>
</dbReference>
<feature type="domain" description="F-box" evidence="1">
    <location>
        <begin position="6"/>
        <end position="54"/>
    </location>
</feature>
<evidence type="ECO:0000313" key="2">
    <source>
        <dbReference type="EMBL" id="MCH87960.1"/>
    </source>
</evidence>
<accession>A0A392MKE9</accession>
<dbReference type="PANTHER" id="PTHR31293:SF12">
    <property type="entry name" value="RNI-LIKE SUPERFAMILY PROTEIN"/>
    <property type="match status" value="1"/>
</dbReference>
<dbReference type="Pfam" id="PF00646">
    <property type="entry name" value="F-box"/>
    <property type="match status" value="1"/>
</dbReference>
<organism evidence="2 3">
    <name type="scientific">Trifolium medium</name>
    <dbReference type="NCBI Taxonomy" id="97028"/>
    <lineage>
        <taxon>Eukaryota</taxon>
        <taxon>Viridiplantae</taxon>
        <taxon>Streptophyta</taxon>
        <taxon>Embryophyta</taxon>
        <taxon>Tracheophyta</taxon>
        <taxon>Spermatophyta</taxon>
        <taxon>Magnoliopsida</taxon>
        <taxon>eudicotyledons</taxon>
        <taxon>Gunneridae</taxon>
        <taxon>Pentapetalae</taxon>
        <taxon>rosids</taxon>
        <taxon>fabids</taxon>
        <taxon>Fabales</taxon>
        <taxon>Fabaceae</taxon>
        <taxon>Papilionoideae</taxon>
        <taxon>50 kb inversion clade</taxon>
        <taxon>NPAAA clade</taxon>
        <taxon>Hologalegina</taxon>
        <taxon>IRL clade</taxon>
        <taxon>Trifolieae</taxon>
        <taxon>Trifolium</taxon>
    </lineage>
</organism>
<dbReference type="CDD" id="cd22160">
    <property type="entry name" value="F-box_AtFBL13-like"/>
    <property type="match status" value="1"/>
</dbReference>
<dbReference type="SUPFAM" id="SSF52047">
    <property type="entry name" value="RNI-like"/>
    <property type="match status" value="1"/>
</dbReference>
<evidence type="ECO:0000313" key="3">
    <source>
        <dbReference type="Proteomes" id="UP000265520"/>
    </source>
</evidence>
<proteinExistence type="predicted"/>
<name>A0A392MKE9_9FABA</name>
<dbReference type="InterPro" id="IPR053781">
    <property type="entry name" value="F-box_AtFBL13-like"/>
</dbReference>
<dbReference type="InterPro" id="IPR001810">
    <property type="entry name" value="F-box_dom"/>
</dbReference>
<protein>
    <submittedName>
        <fullName evidence="2">F-box/LRR-repeat protein</fullName>
    </submittedName>
</protein>
<dbReference type="Pfam" id="PF24758">
    <property type="entry name" value="LRR_At5g56370"/>
    <property type="match status" value="1"/>
</dbReference>
<dbReference type="Proteomes" id="UP000265520">
    <property type="component" value="Unassembled WGS sequence"/>
</dbReference>
<gene>
    <name evidence="2" type="ORF">A2U01_0008841</name>
</gene>
<evidence type="ECO:0000259" key="1">
    <source>
        <dbReference type="PROSITE" id="PS50181"/>
    </source>
</evidence>
<keyword evidence="3" id="KW-1185">Reference proteome</keyword>